<dbReference type="PIRSF" id="PIRSF016557">
    <property type="entry name" value="Caps_synth_CpsB"/>
    <property type="match status" value="1"/>
</dbReference>
<organism evidence="6 7">
    <name type="scientific">Pseudolactococcus piscium</name>
    <dbReference type="NCBI Taxonomy" id="1364"/>
    <lineage>
        <taxon>Bacteria</taxon>
        <taxon>Bacillati</taxon>
        <taxon>Bacillota</taxon>
        <taxon>Bacilli</taxon>
        <taxon>Lactobacillales</taxon>
        <taxon>Streptococcaceae</taxon>
        <taxon>Pseudolactococcus</taxon>
    </lineage>
</organism>
<dbReference type="EMBL" id="JXJW01000010">
    <property type="protein sequence ID" value="PCS06591.1"/>
    <property type="molecule type" value="Genomic_DNA"/>
</dbReference>
<comment type="caution">
    <text evidence="6">The sequence shown here is derived from an EMBL/GenBank/DDBJ whole genome shotgun (WGS) entry which is preliminary data.</text>
</comment>
<dbReference type="GO" id="GO:0004725">
    <property type="term" value="F:protein tyrosine phosphatase activity"/>
    <property type="evidence" value="ECO:0007669"/>
    <property type="project" value="UniProtKB-UniRule"/>
</dbReference>
<sequence>MIDIHCHILPGIDDGAKTADDTLTMLKSAIDEGITVITATPHLNPEYHNEAPLILAKVKEVKTIIDENQLPIQVLPGQEVRIYGDLLKDFSDGKLLTSAGTSTYMLVEFPTNHVPRYAGELFYNMKLQGIQPILVHPERNSGIIENPNLLFEFIEQGVLSQITASSVTGHFGKKIQNLTFQIIEHQLTQFVASDAHNVTSRAFKMREAFDIIEKKYGVSKAQCFKDNAASVVSNEIIYLDNPTRIKTKKFFGLF</sequence>
<protein>
    <recommendedName>
        <fullName evidence="5">Tyrosine-protein phosphatase</fullName>
        <ecNumber evidence="5">3.1.3.48</ecNumber>
    </recommendedName>
</protein>
<dbReference type="GO" id="GO:0030145">
    <property type="term" value="F:manganese ion binding"/>
    <property type="evidence" value="ECO:0007669"/>
    <property type="project" value="UniProtKB-UniRule"/>
</dbReference>
<keyword evidence="3 5" id="KW-0904">Protein phosphatase</keyword>
<dbReference type="InterPro" id="IPR016667">
    <property type="entry name" value="Caps_polysacc_synth_CpsB/CapC"/>
</dbReference>
<comment type="similarity">
    <text evidence="1 5">Belongs to the metallo-dependent hydrolases superfamily. CpsB/CapC family.</text>
</comment>
<proteinExistence type="inferred from homology"/>
<reference evidence="6 7" key="1">
    <citation type="submission" date="2014-12" db="EMBL/GenBank/DDBJ databases">
        <title>Draft genome sequences of 10 type strains of Lactococcus.</title>
        <authorList>
            <person name="Sun Z."/>
            <person name="Zhong Z."/>
            <person name="Liu W."/>
            <person name="Zhang W."/>
            <person name="Zhang H."/>
        </authorList>
    </citation>
    <scope>NUCLEOTIDE SEQUENCE [LARGE SCALE GENOMIC DNA]</scope>
    <source>
        <strain evidence="6 7">DSM 6634</strain>
    </source>
</reference>
<dbReference type="Pfam" id="PF19567">
    <property type="entry name" value="CpsB_CapC"/>
    <property type="match status" value="1"/>
</dbReference>
<dbReference type="PANTHER" id="PTHR39181">
    <property type="entry name" value="TYROSINE-PROTEIN PHOSPHATASE YWQE"/>
    <property type="match status" value="1"/>
</dbReference>
<keyword evidence="2 5" id="KW-0378">Hydrolase</keyword>
<keyword evidence="7" id="KW-1185">Reference proteome</keyword>
<dbReference type="SUPFAM" id="SSF89550">
    <property type="entry name" value="PHP domain-like"/>
    <property type="match status" value="1"/>
</dbReference>
<accession>A0A2A5RZC0</accession>
<evidence type="ECO:0000313" key="6">
    <source>
        <dbReference type="EMBL" id="PCS06591.1"/>
    </source>
</evidence>
<dbReference type="RefSeq" id="WP_096814517.1">
    <property type="nucleotide sequence ID" value="NZ_JXJW01000010.1"/>
</dbReference>
<gene>
    <name evidence="6" type="ORF">RU86_GL000250</name>
</gene>
<dbReference type="InterPro" id="IPR016195">
    <property type="entry name" value="Pol/histidinol_Pase-like"/>
</dbReference>
<evidence type="ECO:0000256" key="3">
    <source>
        <dbReference type="ARBA" id="ARBA00022912"/>
    </source>
</evidence>
<evidence type="ECO:0000256" key="2">
    <source>
        <dbReference type="ARBA" id="ARBA00022801"/>
    </source>
</evidence>
<dbReference type="PANTHER" id="PTHR39181:SF1">
    <property type="entry name" value="TYROSINE-PROTEIN PHOSPHATASE YWQE"/>
    <property type="match status" value="1"/>
</dbReference>
<evidence type="ECO:0000313" key="7">
    <source>
        <dbReference type="Proteomes" id="UP000218282"/>
    </source>
</evidence>
<dbReference type="Gene3D" id="3.20.20.140">
    <property type="entry name" value="Metal-dependent hydrolases"/>
    <property type="match status" value="1"/>
</dbReference>
<evidence type="ECO:0000256" key="5">
    <source>
        <dbReference type="PIRNR" id="PIRNR016557"/>
    </source>
</evidence>
<evidence type="ECO:0000256" key="4">
    <source>
        <dbReference type="ARBA" id="ARBA00051722"/>
    </source>
</evidence>
<name>A0A2A5RZC0_9LACT</name>
<evidence type="ECO:0000256" key="1">
    <source>
        <dbReference type="ARBA" id="ARBA00005750"/>
    </source>
</evidence>
<dbReference type="EC" id="3.1.3.48" evidence="5"/>
<dbReference type="AlphaFoldDB" id="A0A2A5RZC0"/>
<comment type="catalytic activity">
    <reaction evidence="4 5">
        <text>O-phospho-L-tyrosyl-[protein] + H2O = L-tyrosyl-[protein] + phosphate</text>
        <dbReference type="Rhea" id="RHEA:10684"/>
        <dbReference type="Rhea" id="RHEA-COMP:10136"/>
        <dbReference type="Rhea" id="RHEA-COMP:20101"/>
        <dbReference type="ChEBI" id="CHEBI:15377"/>
        <dbReference type="ChEBI" id="CHEBI:43474"/>
        <dbReference type="ChEBI" id="CHEBI:46858"/>
        <dbReference type="ChEBI" id="CHEBI:61978"/>
        <dbReference type="EC" id="3.1.3.48"/>
    </reaction>
</comment>
<dbReference type="Proteomes" id="UP000218282">
    <property type="component" value="Unassembled WGS sequence"/>
</dbReference>